<name>A0A9E7KAN0_9LILI</name>
<dbReference type="AlphaFoldDB" id="A0A9E7KAN0"/>
<sequence length="63" mass="7074">MKRTRNDYGCLFLGKGQVIEKGIRGMARKQRSDFLRHVSKKVSLMSNSWGFPSSPVGSSQSKL</sequence>
<organism evidence="1 2">
    <name type="scientific">Musa troglodytarum</name>
    <name type="common">fe'i banana</name>
    <dbReference type="NCBI Taxonomy" id="320322"/>
    <lineage>
        <taxon>Eukaryota</taxon>
        <taxon>Viridiplantae</taxon>
        <taxon>Streptophyta</taxon>
        <taxon>Embryophyta</taxon>
        <taxon>Tracheophyta</taxon>
        <taxon>Spermatophyta</taxon>
        <taxon>Magnoliopsida</taxon>
        <taxon>Liliopsida</taxon>
        <taxon>Zingiberales</taxon>
        <taxon>Musaceae</taxon>
        <taxon>Musa</taxon>
    </lineage>
</organism>
<evidence type="ECO:0000313" key="1">
    <source>
        <dbReference type="EMBL" id="URE13118.1"/>
    </source>
</evidence>
<protein>
    <submittedName>
        <fullName evidence="1">Uncharacterized protein</fullName>
    </submittedName>
</protein>
<accession>A0A9E7KAN0</accession>
<reference evidence="1" key="1">
    <citation type="submission" date="2022-05" db="EMBL/GenBank/DDBJ databases">
        <title>The Musa troglodytarum L. genome provides insights into the mechanism of non-climacteric behaviour and enrichment of carotenoids.</title>
        <authorList>
            <person name="Wang J."/>
        </authorList>
    </citation>
    <scope>NUCLEOTIDE SEQUENCE</scope>
    <source>
        <tissue evidence="1">Leaf</tissue>
    </source>
</reference>
<dbReference type="EMBL" id="CP097508">
    <property type="protein sequence ID" value="URE13118.1"/>
    <property type="molecule type" value="Genomic_DNA"/>
</dbReference>
<dbReference type="OrthoDB" id="1470350at2759"/>
<gene>
    <name evidence="1" type="ORF">MUK42_21977</name>
</gene>
<proteinExistence type="predicted"/>
<keyword evidence="2" id="KW-1185">Reference proteome</keyword>
<dbReference type="Proteomes" id="UP001055439">
    <property type="component" value="Chromosome 6"/>
</dbReference>
<evidence type="ECO:0000313" key="2">
    <source>
        <dbReference type="Proteomes" id="UP001055439"/>
    </source>
</evidence>